<feature type="transmembrane region" description="Helical" evidence="1">
    <location>
        <begin position="189"/>
        <end position="215"/>
    </location>
</feature>
<dbReference type="EMBL" id="BJYA01000017">
    <property type="protein sequence ID" value="GEN46617.1"/>
    <property type="molecule type" value="Genomic_DNA"/>
</dbReference>
<protein>
    <recommendedName>
        <fullName evidence="4">DUF624 domain-containing protein</fullName>
    </recommendedName>
</protein>
<gene>
    <name evidence="2" type="ORF">AHA02nite_23930</name>
</gene>
<accession>A0A511W6K0</accession>
<keyword evidence="3" id="KW-1185">Reference proteome</keyword>
<comment type="caution">
    <text evidence="2">The sequence shown here is derived from an EMBL/GenBank/DDBJ whole genome shotgun (WGS) entry which is preliminary data.</text>
</comment>
<keyword evidence="1" id="KW-0472">Membrane</keyword>
<reference evidence="2 3" key="1">
    <citation type="submission" date="2019-07" db="EMBL/GenBank/DDBJ databases">
        <title>Whole genome shotgun sequence of Alkalibacillus haloalkaliphilus NBRC 103110.</title>
        <authorList>
            <person name="Hosoyama A."/>
            <person name="Uohara A."/>
            <person name="Ohji S."/>
            <person name="Ichikawa N."/>
        </authorList>
    </citation>
    <scope>NUCLEOTIDE SEQUENCE [LARGE SCALE GENOMIC DNA]</scope>
    <source>
        <strain evidence="2 3">NBRC 103110</strain>
    </source>
</reference>
<dbReference type="AlphaFoldDB" id="A0A511W6K0"/>
<dbReference type="OrthoDB" id="2182676at2"/>
<feature type="transmembrane region" description="Helical" evidence="1">
    <location>
        <begin position="162"/>
        <end position="183"/>
    </location>
</feature>
<keyword evidence="1" id="KW-1133">Transmembrane helix</keyword>
<sequence>MNGFSLSGWIVMLSRWVARLTLTNVSWFFLNIPTWFAIYSWYLSDQKLAIIHYVLFIVVFTFIFFPTTRAMFMSLRHWMMEQDEKNKQSHYFRTLFKHYKSFIKTNVLFTVIWIIWFIDIYILIDVSQLIVVVMIVIGVLLFAFQMIFFCMEAHMDMTMKDLIKYAALTTVGSPVLTMFILFVSGALSYIAIFQFTALLPFFSGVGIAYLALLMFNHWTESVKNKAEKRK</sequence>
<evidence type="ECO:0000313" key="3">
    <source>
        <dbReference type="Proteomes" id="UP000321440"/>
    </source>
</evidence>
<evidence type="ECO:0000313" key="2">
    <source>
        <dbReference type="EMBL" id="GEN46617.1"/>
    </source>
</evidence>
<feature type="transmembrane region" description="Helical" evidence="1">
    <location>
        <begin position="21"/>
        <end position="44"/>
    </location>
</feature>
<feature type="transmembrane region" description="Helical" evidence="1">
    <location>
        <begin position="130"/>
        <end position="150"/>
    </location>
</feature>
<keyword evidence="1" id="KW-0812">Transmembrane</keyword>
<organism evidence="2 3">
    <name type="scientific">Alkalibacillus haloalkaliphilus</name>
    <dbReference type="NCBI Taxonomy" id="94136"/>
    <lineage>
        <taxon>Bacteria</taxon>
        <taxon>Bacillati</taxon>
        <taxon>Bacillota</taxon>
        <taxon>Bacilli</taxon>
        <taxon>Bacillales</taxon>
        <taxon>Bacillaceae</taxon>
        <taxon>Alkalibacillus</taxon>
    </lineage>
</organism>
<feature type="transmembrane region" description="Helical" evidence="1">
    <location>
        <begin position="50"/>
        <end position="72"/>
    </location>
</feature>
<evidence type="ECO:0008006" key="4">
    <source>
        <dbReference type="Google" id="ProtNLM"/>
    </source>
</evidence>
<dbReference type="Pfam" id="PF04854">
    <property type="entry name" value="DUF624"/>
    <property type="match status" value="1"/>
</dbReference>
<feature type="transmembrane region" description="Helical" evidence="1">
    <location>
        <begin position="107"/>
        <end position="124"/>
    </location>
</feature>
<dbReference type="RefSeq" id="WP_146817579.1">
    <property type="nucleotide sequence ID" value="NZ_BJYA01000017.1"/>
</dbReference>
<dbReference type="Proteomes" id="UP000321440">
    <property type="component" value="Unassembled WGS sequence"/>
</dbReference>
<name>A0A511W6K0_9BACI</name>
<proteinExistence type="predicted"/>
<dbReference type="InterPro" id="IPR006938">
    <property type="entry name" value="DUF624"/>
</dbReference>
<evidence type="ECO:0000256" key="1">
    <source>
        <dbReference type="SAM" id="Phobius"/>
    </source>
</evidence>